<protein>
    <recommendedName>
        <fullName evidence="5">Small secreted protein</fullName>
    </recommendedName>
</protein>
<dbReference type="eggNOG" id="ENOG5031I20">
    <property type="taxonomic scope" value="Bacteria"/>
</dbReference>
<organism evidence="3 4">
    <name type="scientific">Saccharopolyspora rectivirgula</name>
    <dbReference type="NCBI Taxonomy" id="28042"/>
    <lineage>
        <taxon>Bacteria</taxon>
        <taxon>Bacillati</taxon>
        <taxon>Actinomycetota</taxon>
        <taxon>Actinomycetes</taxon>
        <taxon>Pseudonocardiales</taxon>
        <taxon>Pseudonocardiaceae</taxon>
        <taxon>Saccharopolyspora</taxon>
    </lineage>
</organism>
<reference evidence="3 4" key="1">
    <citation type="submission" date="2014-06" db="EMBL/GenBank/DDBJ databases">
        <title>Saccharopolyspora rectivirgula DSM-43113 Genome sequencing.</title>
        <authorList>
            <person name="Barrera C."/>
            <person name="Millon L."/>
            <person name="Rognon B."/>
            <person name="Zaugg C."/>
            <person name="Monod M."/>
        </authorList>
    </citation>
    <scope>NUCLEOTIDE SEQUENCE [LARGE SCALE GENOMIC DNA]</scope>
    <source>
        <strain evidence="3 4">DSM 43113</strain>
    </source>
</reference>
<dbReference type="PROSITE" id="PS51257">
    <property type="entry name" value="PROKAR_LIPOPROTEIN"/>
    <property type="match status" value="1"/>
</dbReference>
<feature type="compositionally biased region" description="Pro residues" evidence="1">
    <location>
        <begin position="210"/>
        <end position="223"/>
    </location>
</feature>
<comment type="caution">
    <text evidence="3">The sequence shown here is derived from an EMBL/GenBank/DDBJ whole genome shotgun (WGS) entry which is preliminary data.</text>
</comment>
<dbReference type="EMBL" id="JNVU01000037">
    <property type="protein sequence ID" value="KEI43707.1"/>
    <property type="molecule type" value="Genomic_DNA"/>
</dbReference>
<evidence type="ECO:0008006" key="5">
    <source>
        <dbReference type="Google" id="ProtNLM"/>
    </source>
</evidence>
<feature type="chain" id="PRO_5039154502" description="Small secreted protein" evidence="2">
    <location>
        <begin position="23"/>
        <end position="223"/>
    </location>
</feature>
<keyword evidence="2" id="KW-0732">Signal</keyword>
<feature type="signal peptide" evidence="2">
    <location>
        <begin position="1"/>
        <end position="22"/>
    </location>
</feature>
<accession>A0A073AXD0</accession>
<dbReference type="STRING" id="28042.GU90_15410"/>
<feature type="compositionally biased region" description="Low complexity" evidence="1">
    <location>
        <begin position="28"/>
        <end position="53"/>
    </location>
</feature>
<feature type="region of interest" description="Disordered" evidence="1">
    <location>
        <begin position="21"/>
        <end position="56"/>
    </location>
</feature>
<keyword evidence="4" id="KW-1185">Reference proteome</keyword>
<evidence type="ECO:0000256" key="2">
    <source>
        <dbReference type="SAM" id="SignalP"/>
    </source>
</evidence>
<sequence length="223" mass="24422">MKFRSTAIAALTALPLALGACGQGQDGSGQQQQQQQQEQQQEQQQQDSAQAAQPSPEGVAWMGELCGLVGQFSQAQQNLPEVDRTNTETFKNSALGQIDVASRAADDTVRGLQQMGPSPLEGGDQVNDSFERKFTEVRDILFAAKGKAEQVDVSTQESFQQGMTEVQQELKKGEQLDFNEQLDALESNPELRSAVQQAPQCQIFLAPPEQQQPPQPEQPQQPR</sequence>
<dbReference type="OrthoDB" id="3690385at2"/>
<dbReference type="AlphaFoldDB" id="A0A073AXD0"/>
<gene>
    <name evidence="3" type="ORF">GU90_15410</name>
</gene>
<evidence type="ECO:0000313" key="4">
    <source>
        <dbReference type="Proteomes" id="UP000031419"/>
    </source>
</evidence>
<name>A0A073AXD0_9PSEU</name>
<evidence type="ECO:0000313" key="3">
    <source>
        <dbReference type="EMBL" id="KEI43707.1"/>
    </source>
</evidence>
<evidence type="ECO:0000256" key="1">
    <source>
        <dbReference type="SAM" id="MobiDB-lite"/>
    </source>
</evidence>
<dbReference type="Proteomes" id="UP000031419">
    <property type="component" value="Unassembled WGS sequence"/>
</dbReference>
<dbReference type="RefSeq" id="WP_029719786.1">
    <property type="nucleotide sequence ID" value="NZ_JAJUIW010000027.1"/>
</dbReference>
<feature type="region of interest" description="Disordered" evidence="1">
    <location>
        <begin position="190"/>
        <end position="223"/>
    </location>
</feature>
<proteinExistence type="predicted"/>